<gene>
    <name evidence="4" type="ORF">A5844_001827</name>
</gene>
<evidence type="ECO:0000259" key="3">
    <source>
        <dbReference type="PROSITE" id="PS50893"/>
    </source>
</evidence>
<accession>A0A242JYD0</accession>
<dbReference type="RefSeq" id="WP_086284906.1">
    <property type="nucleotide sequence ID" value="NZ_NGMO01000003.1"/>
</dbReference>
<evidence type="ECO:0000256" key="1">
    <source>
        <dbReference type="ARBA" id="ARBA00022741"/>
    </source>
</evidence>
<evidence type="ECO:0000313" key="5">
    <source>
        <dbReference type="Proteomes" id="UP000194933"/>
    </source>
</evidence>
<dbReference type="SUPFAM" id="SSF52540">
    <property type="entry name" value="P-loop containing nucleoside triphosphate hydrolases"/>
    <property type="match status" value="2"/>
</dbReference>
<sequence>MTTIELKNVTFGYDSQETLLFDEVSLNLDTNWKLGLIGRNGRGKTTLLRILQNQVPYQGQVIHQQNFNYFPQSVEAVDRLTYDVLMELGAFELWEIERELTLMQTDPEIIWRPFETLSGGEKTKVLLALLFTDDKHFPLIDEPTNHLDVVGRAQVAKYLRKKQQGFIVISHDRSFIDEVVDHLLVIEKSKVEIYQGNYSIYEEQKRKKDEFELAQNNKIKKEVTRLKKTAAEKAEWSRSREKDKTKKKVGFIDTEARRVDRGAVGADAARTMKRSKAIVQRMESQISEKEKLLKDIEYIDALAMNPHRSHHKRILTVENLQLGYEDWLFEPINFIIEQQQCVALSGPNGIGKSSILQFLLGTFGGISQGEVIQPANLKISYVRQDYEDNTGTLAEFSDKHQLDYQLFINNLRKLGMEREVFHTRIEKMSMGQRKKVELAKSLAQTADLYIWDEPLNYLDVFNQEQIEQLLLQVRPAMLIVDHDQRFLEKVATQRIELQEDSKQ</sequence>
<dbReference type="PROSITE" id="PS50893">
    <property type="entry name" value="ABC_TRANSPORTER_2"/>
    <property type="match status" value="2"/>
</dbReference>
<keyword evidence="2 4" id="KW-0067">ATP-binding</keyword>
<dbReference type="InterPro" id="IPR027417">
    <property type="entry name" value="P-loop_NTPase"/>
</dbReference>
<dbReference type="InterPro" id="IPR017871">
    <property type="entry name" value="ABC_transporter-like_CS"/>
</dbReference>
<dbReference type="NCBIfam" id="NF000167">
    <property type="entry name" value="ABCF_Lsa_all"/>
    <property type="match status" value="1"/>
</dbReference>
<dbReference type="PANTHER" id="PTHR42855">
    <property type="entry name" value="ABC TRANSPORTER ATP-BINDING SUBUNIT"/>
    <property type="match status" value="1"/>
</dbReference>
<evidence type="ECO:0000313" key="4">
    <source>
        <dbReference type="EMBL" id="OTP10129.1"/>
    </source>
</evidence>
<dbReference type="GO" id="GO:0005524">
    <property type="term" value="F:ATP binding"/>
    <property type="evidence" value="ECO:0007669"/>
    <property type="project" value="UniProtKB-KW"/>
</dbReference>
<dbReference type="Proteomes" id="UP000194933">
    <property type="component" value="Unassembled WGS sequence"/>
</dbReference>
<protein>
    <submittedName>
        <fullName evidence="4">ABC transporter ATP-binding protein</fullName>
    </submittedName>
</protein>
<dbReference type="InterPro" id="IPR003593">
    <property type="entry name" value="AAA+_ATPase"/>
</dbReference>
<dbReference type="STRING" id="1987383.A5844_001827"/>
<dbReference type="InterPro" id="IPR051309">
    <property type="entry name" value="ABCF_ATPase"/>
</dbReference>
<feature type="domain" description="ABC transporter" evidence="3">
    <location>
        <begin position="4"/>
        <end position="213"/>
    </location>
</feature>
<dbReference type="InterPro" id="IPR003439">
    <property type="entry name" value="ABC_transporter-like_ATP-bd"/>
</dbReference>
<proteinExistence type="predicted"/>
<dbReference type="Gene3D" id="3.40.50.300">
    <property type="entry name" value="P-loop containing nucleotide triphosphate hydrolases"/>
    <property type="match status" value="2"/>
</dbReference>
<keyword evidence="5" id="KW-1185">Reference proteome</keyword>
<dbReference type="EMBL" id="NGMO01000003">
    <property type="protein sequence ID" value="OTP10129.1"/>
    <property type="molecule type" value="Genomic_DNA"/>
</dbReference>
<organism evidence="4 5">
    <name type="scientific">Candidatus Enterococcus wittei</name>
    <dbReference type="NCBI Taxonomy" id="1987383"/>
    <lineage>
        <taxon>Bacteria</taxon>
        <taxon>Bacillati</taxon>
        <taxon>Bacillota</taxon>
        <taxon>Bacilli</taxon>
        <taxon>Lactobacillales</taxon>
        <taxon>Enterococcaceae</taxon>
        <taxon>Enterococcus</taxon>
    </lineage>
</organism>
<evidence type="ECO:0000256" key="2">
    <source>
        <dbReference type="ARBA" id="ARBA00022840"/>
    </source>
</evidence>
<dbReference type="PANTHER" id="PTHR42855:SF2">
    <property type="entry name" value="DRUG RESISTANCE ABC TRANSPORTER,ATP-BINDING PROTEIN"/>
    <property type="match status" value="1"/>
</dbReference>
<dbReference type="CDD" id="cd03221">
    <property type="entry name" value="ABCF_EF-3"/>
    <property type="match status" value="2"/>
</dbReference>
<feature type="domain" description="ABC transporter" evidence="3">
    <location>
        <begin position="312"/>
        <end position="503"/>
    </location>
</feature>
<dbReference type="SMART" id="SM00382">
    <property type="entry name" value="AAA"/>
    <property type="match status" value="2"/>
</dbReference>
<dbReference type="Pfam" id="PF00005">
    <property type="entry name" value="ABC_tran"/>
    <property type="match status" value="2"/>
</dbReference>
<dbReference type="NCBIfam" id="NF000355">
    <property type="entry name" value="ribo_prot_ABC_F"/>
    <property type="match status" value="1"/>
</dbReference>
<keyword evidence="1" id="KW-0547">Nucleotide-binding</keyword>
<reference evidence="4 5" key="1">
    <citation type="submission" date="2017-05" db="EMBL/GenBank/DDBJ databases">
        <title>The Genome Sequence of Enterococcus sp. 10A9_DIV0425.</title>
        <authorList>
            <consortium name="The Broad Institute Genomics Platform"/>
            <consortium name="The Broad Institute Genomic Center for Infectious Diseases"/>
            <person name="Earl A."/>
            <person name="Manson A."/>
            <person name="Schwartman J."/>
            <person name="Gilmore M."/>
            <person name="Abouelleil A."/>
            <person name="Cao P."/>
            <person name="Chapman S."/>
            <person name="Cusick C."/>
            <person name="Shea T."/>
            <person name="Young S."/>
            <person name="Neafsey D."/>
            <person name="Nusbaum C."/>
            <person name="Birren B."/>
        </authorList>
    </citation>
    <scope>NUCLEOTIDE SEQUENCE [LARGE SCALE GENOMIC DNA]</scope>
    <source>
        <strain evidence="4 5">10A9_DIV0425</strain>
    </source>
</reference>
<comment type="caution">
    <text evidence="4">The sequence shown here is derived from an EMBL/GenBank/DDBJ whole genome shotgun (WGS) entry which is preliminary data.</text>
</comment>
<dbReference type="GO" id="GO:0016887">
    <property type="term" value="F:ATP hydrolysis activity"/>
    <property type="evidence" value="ECO:0007669"/>
    <property type="project" value="InterPro"/>
</dbReference>
<dbReference type="AlphaFoldDB" id="A0A242JYD0"/>
<dbReference type="PROSITE" id="PS00211">
    <property type="entry name" value="ABC_TRANSPORTER_1"/>
    <property type="match status" value="1"/>
</dbReference>
<name>A0A242JYD0_9ENTE</name>